<organism evidence="7 8">
    <name type="scientific">Chaetomium fimeti</name>
    <dbReference type="NCBI Taxonomy" id="1854472"/>
    <lineage>
        <taxon>Eukaryota</taxon>
        <taxon>Fungi</taxon>
        <taxon>Dikarya</taxon>
        <taxon>Ascomycota</taxon>
        <taxon>Pezizomycotina</taxon>
        <taxon>Sordariomycetes</taxon>
        <taxon>Sordariomycetidae</taxon>
        <taxon>Sordariales</taxon>
        <taxon>Chaetomiaceae</taxon>
        <taxon>Chaetomium</taxon>
    </lineage>
</organism>
<reference evidence="7" key="1">
    <citation type="journal article" date="2023" name="Mol. Phylogenet. Evol.">
        <title>Genome-scale phylogeny and comparative genomics of the fungal order Sordariales.</title>
        <authorList>
            <person name="Hensen N."/>
            <person name="Bonometti L."/>
            <person name="Westerberg I."/>
            <person name="Brannstrom I.O."/>
            <person name="Guillou S."/>
            <person name="Cros-Aarteil S."/>
            <person name="Calhoun S."/>
            <person name="Haridas S."/>
            <person name="Kuo A."/>
            <person name="Mondo S."/>
            <person name="Pangilinan J."/>
            <person name="Riley R."/>
            <person name="LaButti K."/>
            <person name="Andreopoulos B."/>
            <person name="Lipzen A."/>
            <person name="Chen C."/>
            <person name="Yan M."/>
            <person name="Daum C."/>
            <person name="Ng V."/>
            <person name="Clum A."/>
            <person name="Steindorff A."/>
            <person name="Ohm R.A."/>
            <person name="Martin F."/>
            <person name="Silar P."/>
            <person name="Natvig D.O."/>
            <person name="Lalanne C."/>
            <person name="Gautier V."/>
            <person name="Ament-Velasquez S.L."/>
            <person name="Kruys A."/>
            <person name="Hutchinson M.I."/>
            <person name="Powell A.J."/>
            <person name="Barry K."/>
            <person name="Miller A.N."/>
            <person name="Grigoriev I.V."/>
            <person name="Debuchy R."/>
            <person name="Gladieux P."/>
            <person name="Hiltunen Thoren M."/>
            <person name="Johannesson H."/>
        </authorList>
    </citation>
    <scope>NUCLEOTIDE SEQUENCE</scope>
    <source>
        <strain evidence="7">CBS 168.71</strain>
    </source>
</reference>
<dbReference type="Proteomes" id="UP001278766">
    <property type="component" value="Unassembled WGS sequence"/>
</dbReference>
<dbReference type="EMBL" id="JAUEPN010000004">
    <property type="protein sequence ID" value="KAK3295274.1"/>
    <property type="molecule type" value="Genomic_DNA"/>
</dbReference>
<dbReference type="AlphaFoldDB" id="A0AAE0HFB0"/>
<evidence type="ECO:0000256" key="5">
    <source>
        <dbReference type="SAM" id="SignalP"/>
    </source>
</evidence>
<reference evidence="7" key="2">
    <citation type="submission" date="2023-06" db="EMBL/GenBank/DDBJ databases">
        <authorList>
            <consortium name="Lawrence Berkeley National Laboratory"/>
            <person name="Haridas S."/>
            <person name="Hensen N."/>
            <person name="Bonometti L."/>
            <person name="Westerberg I."/>
            <person name="Brannstrom I.O."/>
            <person name="Guillou S."/>
            <person name="Cros-Aarteil S."/>
            <person name="Calhoun S."/>
            <person name="Kuo A."/>
            <person name="Mondo S."/>
            <person name="Pangilinan J."/>
            <person name="Riley R."/>
            <person name="Labutti K."/>
            <person name="Andreopoulos B."/>
            <person name="Lipzen A."/>
            <person name="Chen C."/>
            <person name="Yanf M."/>
            <person name="Daum C."/>
            <person name="Ng V."/>
            <person name="Clum A."/>
            <person name="Steindorff A."/>
            <person name="Ohm R."/>
            <person name="Martin F."/>
            <person name="Silar P."/>
            <person name="Natvig D."/>
            <person name="Lalanne C."/>
            <person name="Gautier V."/>
            <person name="Ament-Velasquez S.L."/>
            <person name="Kruys A."/>
            <person name="Hutchinson M.I."/>
            <person name="Powell A.J."/>
            <person name="Barry K."/>
            <person name="Miller A.N."/>
            <person name="Grigoriev I.V."/>
            <person name="Debuchy R."/>
            <person name="Gladieux P."/>
            <person name="Thoren M.H."/>
            <person name="Johannesson H."/>
        </authorList>
    </citation>
    <scope>NUCLEOTIDE SEQUENCE</scope>
    <source>
        <strain evidence="7">CBS 168.71</strain>
    </source>
</reference>
<evidence type="ECO:0000256" key="4">
    <source>
        <dbReference type="ARBA" id="ARBA00023157"/>
    </source>
</evidence>
<dbReference type="RefSeq" id="XP_062658788.1">
    <property type="nucleotide sequence ID" value="XM_062801656.1"/>
</dbReference>
<dbReference type="Pfam" id="PF16541">
    <property type="entry name" value="AltA1"/>
    <property type="match status" value="1"/>
</dbReference>
<evidence type="ECO:0000259" key="6">
    <source>
        <dbReference type="Pfam" id="PF16541"/>
    </source>
</evidence>
<comment type="caution">
    <text evidence="7">The sequence shown here is derived from an EMBL/GenBank/DDBJ whole genome shotgun (WGS) entry which is preliminary data.</text>
</comment>
<feature type="domain" description="AA1-like" evidence="6">
    <location>
        <begin position="52"/>
        <end position="134"/>
    </location>
</feature>
<evidence type="ECO:0000313" key="8">
    <source>
        <dbReference type="Proteomes" id="UP001278766"/>
    </source>
</evidence>
<accession>A0AAE0HFB0</accession>
<keyword evidence="3 5" id="KW-0732">Signal</keyword>
<name>A0AAE0HFB0_9PEZI</name>
<keyword evidence="4" id="KW-1015">Disulfide bond</keyword>
<sequence>MRFLARISVGVLAGFAWCEPRRLATDTQGLCTNVSLSYPGWEVTDLVLVDNRIDFQLVNNADPDNKVLCSGHSTSSHVDYQECNDKQARFAYESESSILAFNQTWSCADSSLTFIGIGNTTLGCPSSPHDCSASNNPPKAILASLLAPVQLTPKPIQPPPGANTTNCTRSSRPPIWEITNLTYQRLDFGPPCNPVSGACPPGKLYYGEIRFDLLNRATGDRRACGAQYLGLSDLQAAASTTDWLACDAGLVLINPAPVPPADYQTMTYFWFDHASNTLRLNQTWYCGDLGDREEYGFVGYGAVSPALDPGVDYIGNMTVPQVRVGASAPTLVVQGEAMREKLPPYSLRRPRVFGDSCTATSLVSPPETFQIRDFWFSTYLTNARVRTGYVWMYVRNEVFDLELNFNSEGPAMIPGVDGVSDPNVWYGCSGGDSAAAPGTRLLNCSFAFDRAANRLSVREDWVCADKDNENPILFTAIASGVVAMDDSLCETSDDESENRHCPGPETFDIGVTDYSWRPCTPGDQCPEMGTW</sequence>
<evidence type="ECO:0000313" key="7">
    <source>
        <dbReference type="EMBL" id="KAK3295274.1"/>
    </source>
</evidence>
<proteinExistence type="predicted"/>
<feature type="signal peptide" evidence="5">
    <location>
        <begin position="1"/>
        <end position="18"/>
    </location>
</feature>
<comment type="subcellular location">
    <subcellularLocation>
        <location evidence="1">Secreted</location>
    </subcellularLocation>
</comment>
<evidence type="ECO:0000256" key="3">
    <source>
        <dbReference type="ARBA" id="ARBA00022729"/>
    </source>
</evidence>
<dbReference type="InterPro" id="IPR032382">
    <property type="entry name" value="AltA1"/>
</dbReference>
<dbReference type="GeneID" id="87838604"/>
<gene>
    <name evidence="7" type="ORF">B0H64DRAFT_358759</name>
</gene>
<keyword evidence="2" id="KW-0964">Secreted</keyword>
<feature type="chain" id="PRO_5042007581" description="AA1-like domain-containing protein" evidence="5">
    <location>
        <begin position="19"/>
        <end position="531"/>
    </location>
</feature>
<evidence type="ECO:0000256" key="1">
    <source>
        <dbReference type="ARBA" id="ARBA00004613"/>
    </source>
</evidence>
<dbReference type="GO" id="GO:0005576">
    <property type="term" value="C:extracellular region"/>
    <property type="evidence" value="ECO:0007669"/>
    <property type="project" value="UniProtKB-SubCell"/>
</dbReference>
<keyword evidence="8" id="KW-1185">Reference proteome</keyword>
<evidence type="ECO:0000256" key="2">
    <source>
        <dbReference type="ARBA" id="ARBA00022525"/>
    </source>
</evidence>
<protein>
    <recommendedName>
        <fullName evidence="6">AA1-like domain-containing protein</fullName>
    </recommendedName>
</protein>